<name>A0AAW0JCK5_QUESU</name>
<comment type="catalytic activity">
    <reaction evidence="1">
        <text>S-ubiquitinyl-[E2 ubiquitin-conjugating enzyme]-L-cysteine + [acceptor protein]-L-lysine = [E2 ubiquitin-conjugating enzyme]-L-cysteine + N(6)-ubiquitinyl-[acceptor protein]-L-lysine.</text>
        <dbReference type="EC" id="2.3.2.27"/>
    </reaction>
</comment>
<organism evidence="4 5">
    <name type="scientific">Quercus suber</name>
    <name type="common">Cork oak</name>
    <dbReference type="NCBI Taxonomy" id="58331"/>
    <lineage>
        <taxon>Eukaryota</taxon>
        <taxon>Viridiplantae</taxon>
        <taxon>Streptophyta</taxon>
        <taxon>Embryophyta</taxon>
        <taxon>Tracheophyta</taxon>
        <taxon>Spermatophyta</taxon>
        <taxon>Magnoliopsida</taxon>
        <taxon>eudicotyledons</taxon>
        <taxon>Gunneridae</taxon>
        <taxon>Pentapetalae</taxon>
        <taxon>rosids</taxon>
        <taxon>fabids</taxon>
        <taxon>Fagales</taxon>
        <taxon>Fagaceae</taxon>
        <taxon>Quercus</taxon>
    </lineage>
</organism>
<evidence type="ECO:0000256" key="1">
    <source>
        <dbReference type="ARBA" id="ARBA00000900"/>
    </source>
</evidence>
<gene>
    <name evidence="4" type="primary">PUB33_11</name>
    <name evidence="4" type="ORF">CFP56_034608</name>
</gene>
<reference evidence="4 5" key="1">
    <citation type="journal article" date="2018" name="Sci. Data">
        <title>The draft genome sequence of cork oak.</title>
        <authorList>
            <person name="Ramos A.M."/>
            <person name="Usie A."/>
            <person name="Barbosa P."/>
            <person name="Barros P.M."/>
            <person name="Capote T."/>
            <person name="Chaves I."/>
            <person name="Simoes F."/>
            <person name="Abreu I."/>
            <person name="Carrasquinho I."/>
            <person name="Faro C."/>
            <person name="Guimaraes J.B."/>
            <person name="Mendonca D."/>
            <person name="Nobrega F."/>
            <person name="Rodrigues L."/>
            <person name="Saibo N.J.M."/>
            <person name="Varela M.C."/>
            <person name="Egas C."/>
            <person name="Matos J."/>
            <person name="Miguel C.M."/>
            <person name="Oliveira M.M."/>
            <person name="Ricardo C.P."/>
            <person name="Goncalves S."/>
        </authorList>
    </citation>
    <scope>NUCLEOTIDE SEQUENCE [LARGE SCALE GENOMIC DNA]</scope>
    <source>
        <strain evidence="5">cv. HL8</strain>
    </source>
</reference>
<dbReference type="EMBL" id="PKMF04000608">
    <property type="protein sequence ID" value="KAK7824292.1"/>
    <property type="molecule type" value="Genomic_DNA"/>
</dbReference>
<dbReference type="PANTHER" id="PTHR45647:SF100">
    <property type="entry name" value="U-BOX DOMAIN-CONTAINING PROTEIN 33"/>
    <property type="match status" value="1"/>
</dbReference>
<evidence type="ECO:0000313" key="4">
    <source>
        <dbReference type="EMBL" id="KAK7824292.1"/>
    </source>
</evidence>
<dbReference type="InterPro" id="IPR051348">
    <property type="entry name" value="U-box_ubiquitin_ligases"/>
</dbReference>
<evidence type="ECO:0000256" key="3">
    <source>
        <dbReference type="ARBA" id="ARBA00022786"/>
    </source>
</evidence>
<dbReference type="Gene3D" id="3.30.200.20">
    <property type="entry name" value="Phosphorylase Kinase, domain 1"/>
    <property type="match status" value="1"/>
</dbReference>
<protein>
    <recommendedName>
        <fullName evidence="2">RING-type E3 ubiquitin transferase</fullName>
        <ecNumber evidence="2">2.3.2.27</ecNumber>
    </recommendedName>
</protein>
<dbReference type="EC" id="2.3.2.27" evidence="2"/>
<comment type="caution">
    <text evidence="4">The sequence shown here is derived from an EMBL/GenBank/DDBJ whole genome shotgun (WGS) entry which is preliminary data.</text>
</comment>
<proteinExistence type="predicted"/>
<dbReference type="Proteomes" id="UP000237347">
    <property type="component" value="Unassembled WGS sequence"/>
</dbReference>
<accession>A0AAW0JCK5</accession>
<evidence type="ECO:0000313" key="5">
    <source>
        <dbReference type="Proteomes" id="UP000237347"/>
    </source>
</evidence>
<keyword evidence="5" id="KW-1185">Reference proteome</keyword>
<dbReference type="AlphaFoldDB" id="A0AAW0JCK5"/>
<evidence type="ECO:0000256" key="2">
    <source>
        <dbReference type="ARBA" id="ARBA00012483"/>
    </source>
</evidence>
<dbReference type="PANTHER" id="PTHR45647">
    <property type="entry name" value="OS02G0152300 PROTEIN"/>
    <property type="match status" value="1"/>
</dbReference>
<keyword evidence="3" id="KW-0833">Ubl conjugation pathway</keyword>
<dbReference type="GO" id="GO:0061630">
    <property type="term" value="F:ubiquitin protein ligase activity"/>
    <property type="evidence" value="ECO:0007669"/>
    <property type="project" value="UniProtKB-EC"/>
</dbReference>
<sequence>MKKQRNEFMEQLQIVLDKSSLFENQIAESDKIVKDLEQRIALDVEQLQYYKKEWDELQIEHCNALKEVQDLRSKQGEIKEATQNFDPSLKSRQGRYRSIYKGVWHHMQVAIKMLHHHSLQEPFGLQCEVGWFLPCIFICELGELIVLTHMSLGALTIYLFRT</sequence>